<keyword evidence="4" id="KW-1185">Reference proteome</keyword>
<name>A0A7V9YZG8_9BACL</name>
<evidence type="ECO:0000256" key="2">
    <source>
        <dbReference type="SAM" id="Phobius"/>
    </source>
</evidence>
<accession>A0A7V9YZG8</accession>
<evidence type="ECO:0000313" key="3">
    <source>
        <dbReference type="EMBL" id="MBA2871292.1"/>
    </source>
</evidence>
<organism evidence="3 4">
    <name type="scientific">[Anoxybacillus] calidus</name>
    <dbReference type="NCBI Taxonomy" id="575178"/>
    <lineage>
        <taxon>Bacteria</taxon>
        <taxon>Bacillati</taxon>
        <taxon>Bacillota</taxon>
        <taxon>Bacilli</taxon>
        <taxon>Bacillales</taxon>
        <taxon>Anoxybacillaceae</taxon>
        <taxon>Paranoxybacillus</taxon>
    </lineage>
</organism>
<evidence type="ECO:0000313" key="4">
    <source>
        <dbReference type="Proteomes" id="UP000580891"/>
    </source>
</evidence>
<sequence>MSEEKKEKEKKIGCFGCGCLIFILLILLGSCTALFGDSDGGGGNDDKDDKKKMVTVEEKEKAASTKNKENEKTPVPLQETNEESNIQPKTSPQSQSKSSPAPQPKSQPKPEPQQQPKQACLNIKGNISSSGEKIYHLPGGQFYDSTEPEEIFCTEQEAIAAGYRKSKR</sequence>
<reference evidence="3 4" key="1">
    <citation type="submission" date="2020-07" db="EMBL/GenBank/DDBJ databases">
        <title>Genomic Encyclopedia of Type Strains, Phase IV (KMG-IV): sequencing the most valuable type-strain genomes for metagenomic binning, comparative biology and taxonomic classification.</title>
        <authorList>
            <person name="Goeker M."/>
        </authorList>
    </citation>
    <scope>NUCLEOTIDE SEQUENCE [LARGE SCALE GENOMIC DNA]</scope>
    <source>
        <strain evidence="3 4">DSM 25220</strain>
    </source>
</reference>
<keyword evidence="2" id="KW-0812">Transmembrane</keyword>
<gene>
    <name evidence="3" type="ORF">HNQ85_001562</name>
</gene>
<proteinExistence type="predicted"/>
<dbReference type="AlphaFoldDB" id="A0A7V9YZG8"/>
<feature type="region of interest" description="Disordered" evidence="1">
    <location>
        <begin position="37"/>
        <end position="132"/>
    </location>
</feature>
<comment type="caution">
    <text evidence="3">The sequence shown here is derived from an EMBL/GenBank/DDBJ whole genome shotgun (WGS) entry which is preliminary data.</text>
</comment>
<dbReference type="RefSeq" id="WP_181537133.1">
    <property type="nucleotide sequence ID" value="NZ_JACDUU010000003.1"/>
</dbReference>
<evidence type="ECO:0000256" key="1">
    <source>
        <dbReference type="SAM" id="MobiDB-lite"/>
    </source>
</evidence>
<dbReference type="Proteomes" id="UP000580891">
    <property type="component" value="Unassembled WGS sequence"/>
</dbReference>
<keyword evidence="2" id="KW-0472">Membrane</keyword>
<feature type="transmembrane region" description="Helical" evidence="2">
    <location>
        <begin position="12"/>
        <end position="35"/>
    </location>
</feature>
<feature type="compositionally biased region" description="Low complexity" evidence="1">
    <location>
        <begin position="87"/>
        <end position="100"/>
    </location>
</feature>
<dbReference type="PROSITE" id="PS51257">
    <property type="entry name" value="PROKAR_LIPOPROTEIN"/>
    <property type="match status" value="1"/>
</dbReference>
<protein>
    <submittedName>
        <fullName evidence="3">Uncharacterized protein</fullName>
    </submittedName>
</protein>
<dbReference type="EMBL" id="JACDUU010000003">
    <property type="protein sequence ID" value="MBA2871292.1"/>
    <property type="molecule type" value="Genomic_DNA"/>
</dbReference>
<feature type="compositionally biased region" description="Basic and acidic residues" evidence="1">
    <location>
        <begin position="44"/>
        <end position="72"/>
    </location>
</feature>
<keyword evidence="2" id="KW-1133">Transmembrane helix</keyword>
<feature type="compositionally biased region" description="Pro residues" evidence="1">
    <location>
        <begin position="101"/>
        <end position="113"/>
    </location>
</feature>